<name>A0A2G5TCU2_9PELO</name>
<comment type="caution">
    <text evidence="1">The sequence shown here is derived from an EMBL/GenBank/DDBJ whole genome shotgun (WGS) entry which is preliminary data.</text>
</comment>
<gene>
    <name evidence="1" type="primary">Cnig_chr_V.g18092</name>
    <name evidence="1" type="ORF">B9Z55_018092</name>
</gene>
<reference evidence="2" key="1">
    <citation type="submission" date="2017-10" db="EMBL/GenBank/DDBJ databases">
        <title>Rapid genome shrinkage in a self-fertile nematode reveals novel sperm competition proteins.</title>
        <authorList>
            <person name="Yin D."/>
            <person name="Schwarz E.M."/>
            <person name="Thomas C.G."/>
            <person name="Felde R.L."/>
            <person name="Korf I.F."/>
            <person name="Cutter A.D."/>
            <person name="Schartner C.M."/>
            <person name="Ralston E.J."/>
            <person name="Meyer B.J."/>
            <person name="Haag E.S."/>
        </authorList>
    </citation>
    <scope>NUCLEOTIDE SEQUENCE [LARGE SCALE GENOMIC DNA]</scope>
    <source>
        <strain evidence="2">JU1422</strain>
    </source>
</reference>
<accession>A0A2G5TCU2</accession>
<dbReference type="EMBL" id="PDUG01000005">
    <property type="protein sequence ID" value="PIC24993.1"/>
    <property type="molecule type" value="Genomic_DNA"/>
</dbReference>
<dbReference type="OrthoDB" id="5789930at2759"/>
<dbReference type="PANTHER" id="PTHR47921">
    <property type="entry name" value="PROTEIN CBG14847-RELATED"/>
    <property type="match status" value="1"/>
</dbReference>
<dbReference type="AlphaFoldDB" id="A0A2G5TCU2"/>
<dbReference type="Pfam" id="PF03380">
    <property type="entry name" value="DUF282"/>
    <property type="match status" value="1"/>
</dbReference>
<dbReference type="InterPro" id="IPR005044">
    <property type="entry name" value="DUF282_CAE_spp"/>
</dbReference>
<dbReference type="Proteomes" id="UP000230233">
    <property type="component" value="Chromosome V"/>
</dbReference>
<keyword evidence="2" id="KW-1185">Reference proteome</keyword>
<evidence type="ECO:0000313" key="2">
    <source>
        <dbReference type="Proteomes" id="UP000230233"/>
    </source>
</evidence>
<evidence type="ECO:0000313" key="1">
    <source>
        <dbReference type="EMBL" id="PIC24993.1"/>
    </source>
</evidence>
<sequence>MFLFLFFFSFQRKNNRLSGIVSTEQKYEKPLNLRQNEAVESAVSYVAVIFLHNNFRLSVAKGIFGLIKKHRKRYSCQFQASKIQQQILLLQAGVPLALTPQEQAAIAAYLATSVATTASTTALTTTTDTTTTDTTTTTATTTTTTPYPCSACSPIYDPACQGLNMPSSSMYCLTDSEVPVAYTRGACPTCGVSDACMLSLGCPSGTASRLDTGSGDVNGNSDGSPTFLYCDETSPSWYAVIDSATQPLSNAACRYP</sequence>
<organism evidence="1 2">
    <name type="scientific">Caenorhabditis nigoni</name>
    <dbReference type="NCBI Taxonomy" id="1611254"/>
    <lineage>
        <taxon>Eukaryota</taxon>
        <taxon>Metazoa</taxon>
        <taxon>Ecdysozoa</taxon>
        <taxon>Nematoda</taxon>
        <taxon>Chromadorea</taxon>
        <taxon>Rhabditida</taxon>
        <taxon>Rhabditina</taxon>
        <taxon>Rhabditomorpha</taxon>
        <taxon>Rhabditoidea</taxon>
        <taxon>Rhabditidae</taxon>
        <taxon>Peloderinae</taxon>
        <taxon>Caenorhabditis</taxon>
    </lineage>
</organism>
<proteinExistence type="predicted"/>
<dbReference type="PANTHER" id="PTHR47921:SF3">
    <property type="entry name" value="C6 DOMAIN-CONTAINING PROTEIN"/>
    <property type="match status" value="1"/>
</dbReference>
<protein>
    <submittedName>
        <fullName evidence="1">Uncharacterized protein</fullName>
    </submittedName>
</protein>